<organism evidence="1">
    <name type="scientific">marine sediment metagenome</name>
    <dbReference type="NCBI Taxonomy" id="412755"/>
    <lineage>
        <taxon>unclassified sequences</taxon>
        <taxon>metagenomes</taxon>
        <taxon>ecological metagenomes</taxon>
    </lineage>
</organism>
<sequence>MKGNIIKAIAVDDLREWREIRDKTGLDDNQIKSIT</sequence>
<protein>
    <submittedName>
        <fullName evidence="1">Uncharacterized protein</fullName>
    </submittedName>
</protein>
<comment type="caution">
    <text evidence="1">The sequence shown here is derived from an EMBL/GenBank/DDBJ whole genome shotgun (WGS) entry which is preliminary data.</text>
</comment>
<gene>
    <name evidence="1" type="ORF">S06H3_60892</name>
</gene>
<proteinExistence type="predicted"/>
<reference evidence="1" key="1">
    <citation type="journal article" date="2014" name="Front. Microbiol.">
        <title>High frequency of phylogenetically diverse reductive dehalogenase-homologous genes in deep subseafloor sedimentary metagenomes.</title>
        <authorList>
            <person name="Kawai M."/>
            <person name="Futagami T."/>
            <person name="Toyoda A."/>
            <person name="Takaki Y."/>
            <person name="Nishi S."/>
            <person name="Hori S."/>
            <person name="Arai W."/>
            <person name="Tsubouchi T."/>
            <person name="Morono Y."/>
            <person name="Uchiyama I."/>
            <person name="Ito T."/>
            <person name="Fujiyama A."/>
            <person name="Inagaki F."/>
            <person name="Takami H."/>
        </authorList>
    </citation>
    <scope>NUCLEOTIDE SEQUENCE</scope>
    <source>
        <strain evidence="1">Expedition CK06-06</strain>
    </source>
</reference>
<dbReference type="EMBL" id="BARV01039809">
    <property type="protein sequence ID" value="GAI48158.1"/>
    <property type="molecule type" value="Genomic_DNA"/>
</dbReference>
<feature type="non-terminal residue" evidence="1">
    <location>
        <position position="35"/>
    </location>
</feature>
<accession>X1NX40</accession>
<name>X1NX40_9ZZZZ</name>
<evidence type="ECO:0000313" key="1">
    <source>
        <dbReference type="EMBL" id="GAI48158.1"/>
    </source>
</evidence>
<dbReference type="AlphaFoldDB" id="X1NX40"/>